<dbReference type="Pfam" id="PF09601">
    <property type="entry name" value="DUF2459"/>
    <property type="match status" value="1"/>
</dbReference>
<dbReference type="EMBL" id="SRXV01000004">
    <property type="protein sequence ID" value="TGY91825.1"/>
    <property type="molecule type" value="Genomic_DNA"/>
</dbReference>
<proteinExistence type="predicted"/>
<organism evidence="1 2">
    <name type="scientific">Marinicauda pacifica</name>
    <dbReference type="NCBI Taxonomy" id="1133559"/>
    <lineage>
        <taxon>Bacteria</taxon>
        <taxon>Pseudomonadati</taxon>
        <taxon>Pseudomonadota</taxon>
        <taxon>Alphaproteobacteria</taxon>
        <taxon>Maricaulales</taxon>
        <taxon>Maricaulaceae</taxon>
        <taxon>Marinicauda</taxon>
    </lineage>
</organism>
<protein>
    <submittedName>
        <fullName evidence="1">DUF2459 domain-containing protein</fullName>
    </submittedName>
</protein>
<dbReference type="InterPro" id="IPR011727">
    <property type="entry name" value="CHP02117"/>
</dbReference>
<sequence length="210" mass="21991">MIGLCVLASALGAMLAPPGARPDSPGDCELIGVQRVMLHTEIVLPADAFDPDSPVRALFPEANGYAIGWGDRRAYPGALTAGQAVTALVWPTPSVLHVHALDHPPLEGRQGVTVAVSRQGLEALVREIEAAFVPGEAGRPIHAGRGKRGPRSVFAQARPSYHLLRTCNVWTGARLRAAGAPVGVPAVHLLPWTLTGELNVRGQAGCPGRP</sequence>
<name>A0A4S2H7N1_9PROT</name>
<comment type="caution">
    <text evidence="1">The sequence shown here is derived from an EMBL/GenBank/DDBJ whole genome shotgun (WGS) entry which is preliminary data.</text>
</comment>
<dbReference type="AlphaFoldDB" id="A0A4S2H7N1"/>
<evidence type="ECO:0000313" key="2">
    <source>
        <dbReference type="Proteomes" id="UP000305451"/>
    </source>
</evidence>
<gene>
    <name evidence="1" type="ORF">E5162_13175</name>
</gene>
<accession>A0A4S2H7N1</accession>
<reference evidence="1 2" key="1">
    <citation type="journal article" date="2013" name="Int. J. Syst. Evol. Microbiol.">
        <title>Marinicauda pacifica gen. nov., sp. nov., a prosthecate alphaproteobacterium of the family Hyphomonadaceae isolated from deep seawater.</title>
        <authorList>
            <person name="Zhang X.Y."/>
            <person name="Li G.W."/>
            <person name="Wang C.S."/>
            <person name="Zhang Y.J."/>
            <person name="Xu X.W."/>
            <person name="Li H."/>
            <person name="Liu A."/>
            <person name="Liu C."/>
            <person name="Xie B.B."/>
            <person name="Qin Q.L."/>
            <person name="Xu Z."/>
            <person name="Chen X.L."/>
            <person name="Zhou B.C."/>
            <person name="Zhang Y.Z."/>
        </authorList>
    </citation>
    <scope>NUCLEOTIDE SEQUENCE [LARGE SCALE GENOMIC DNA]</scope>
    <source>
        <strain evidence="1 2">P-1 km-3</strain>
    </source>
</reference>
<keyword evidence="2" id="KW-1185">Reference proteome</keyword>
<evidence type="ECO:0000313" key="1">
    <source>
        <dbReference type="EMBL" id="TGY91825.1"/>
    </source>
</evidence>
<dbReference type="Proteomes" id="UP000305451">
    <property type="component" value="Unassembled WGS sequence"/>
</dbReference>